<evidence type="ECO:0000256" key="9">
    <source>
        <dbReference type="ARBA" id="ARBA00053423"/>
    </source>
</evidence>
<feature type="repeat" description="CXXCXGXG motif" evidence="12">
    <location>
        <begin position="189"/>
        <end position="196"/>
    </location>
</feature>
<dbReference type="GO" id="GO:0006260">
    <property type="term" value="P:DNA replication"/>
    <property type="evidence" value="ECO:0007669"/>
    <property type="project" value="UniProtKB-KW"/>
</dbReference>
<feature type="binding site" evidence="12">
    <location>
        <position position="192"/>
    </location>
    <ligand>
        <name>Zn(2+)</name>
        <dbReference type="ChEBI" id="CHEBI:29105"/>
        <label>2</label>
    </ligand>
</feature>
<dbReference type="InterPro" id="IPR012724">
    <property type="entry name" value="DnaJ"/>
</dbReference>
<evidence type="ECO:0000259" key="14">
    <source>
        <dbReference type="PROSITE" id="PS50076"/>
    </source>
</evidence>
<dbReference type="NCBIfam" id="NF008035">
    <property type="entry name" value="PRK10767.1"/>
    <property type="match status" value="1"/>
</dbReference>
<comment type="subunit">
    <text evidence="12">Homodimer.</text>
</comment>
<evidence type="ECO:0000256" key="7">
    <source>
        <dbReference type="ARBA" id="ARBA00023016"/>
    </source>
</evidence>
<dbReference type="InterPro" id="IPR036869">
    <property type="entry name" value="J_dom_sf"/>
</dbReference>
<keyword evidence="2 12" id="KW-0235">DNA replication</keyword>
<dbReference type="InterPro" id="IPR036410">
    <property type="entry name" value="HSP_DnaJ_Cys-rich_dom_sf"/>
</dbReference>
<feature type="binding site" evidence="12">
    <location>
        <position position="189"/>
    </location>
    <ligand>
        <name>Zn(2+)</name>
        <dbReference type="ChEBI" id="CHEBI:29105"/>
        <label>2</label>
    </ligand>
</feature>
<dbReference type="GO" id="GO:0005737">
    <property type="term" value="C:cytoplasm"/>
    <property type="evidence" value="ECO:0007669"/>
    <property type="project" value="UniProtKB-SubCell"/>
</dbReference>
<comment type="subcellular location">
    <subcellularLocation>
        <location evidence="12">Cytoplasm</location>
    </subcellularLocation>
</comment>
<keyword evidence="4 12" id="KW-0677">Repeat</keyword>
<dbReference type="HAMAP" id="MF_01152">
    <property type="entry name" value="DnaJ"/>
    <property type="match status" value="1"/>
</dbReference>
<evidence type="ECO:0000256" key="2">
    <source>
        <dbReference type="ARBA" id="ARBA00022705"/>
    </source>
</evidence>
<dbReference type="Pfam" id="PF00226">
    <property type="entry name" value="DnaJ"/>
    <property type="match status" value="1"/>
</dbReference>
<keyword evidence="3 12" id="KW-0479">Metal-binding</keyword>
<dbReference type="AlphaFoldDB" id="A0A2N1PV71"/>
<feature type="binding site" evidence="12">
    <location>
        <position position="206"/>
    </location>
    <ligand>
        <name>Zn(2+)</name>
        <dbReference type="ChEBI" id="CHEBI:29105"/>
        <label>1</label>
    </ligand>
</feature>
<dbReference type="CDD" id="cd10719">
    <property type="entry name" value="DnaJ_zf"/>
    <property type="match status" value="1"/>
</dbReference>
<proteinExistence type="inferred from homology"/>
<feature type="repeat" description="CXXCXGXG motif" evidence="12">
    <location>
        <begin position="203"/>
        <end position="210"/>
    </location>
</feature>
<feature type="repeat" description="CXXCXGXG motif" evidence="12">
    <location>
        <begin position="167"/>
        <end position="174"/>
    </location>
</feature>
<feature type="repeat" description="CXXCXGXG motif" evidence="12">
    <location>
        <begin position="150"/>
        <end position="157"/>
    </location>
</feature>
<dbReference type="GO" id="GO:0008270">
    <property type="term" value="F:zinc ion binding"/>
    <property type="evidence" value="ECO:0007669"/>
    <property type="project" value="UniProtKB-UniRule"/>
</dbReference>
<keyword evidence="1 12" id="KW-0963">Cytoplasm</keyword>
<evidence type="ECO:0000259" key="15">
    <source>
        <dbReference type="PROSITE" id="PS51188"/>
    </source>
</evidence>
<keyword evidence="8 12" id="KW-0143">Chaperone</keyword>
<feature type="binding site" evidence="12">
    <location>
        <position position="153"/>
    </location>
    <ligand>
        <name>Zn(2+)</name>
        <dbReference type="ChEBI" id="CHEBI:29105"/>
        <label>1</label>
    </ligand>
</feature>
<dbReference type="GO" id="GO:0042026">
    <property type="term" value="P:protein refolding"/>
    <property type="evidence" value="ECO:0007669"/>
    <property type="project" value="TreeGrafter"/>
</dbReference>
<dbReference type="SUPFAM" id="SSF46565">
    <property type="entry name" value="Chaperone J-domain"/>
    <property type="match status" value="1"/>
</dbReference>
<feature type="binding site" evidence="12">
    <location>
        <position position="150"/>
    </location>
    <ligand>
        <name>Zn(2+)</name>
        <dbReference type="ChEBI" id="CHEBI:29105"/>
        <label>1</label>
    </ligand>
</feature>
<keyword evidence="7 12" id="KW-0346">Stress response</keyword>
<dbReference type="Proteomes" id="UP000233256">
    <property type="component" value="Unassembled WGS sequence"/>
</dbReference>
<dbReference type="CDD" id="cd06257">
    <property type="entry name" value="DnaJ"/>
    <property type="match status" value="1"/>
</dbReference>
<dbReference type="InterPro" id="IPR018253">
    <property type="entry name" value="DnaJ_domain_CS"/>
</dbReference>
<dbReference type="NCBIfam" id="TIGR02349">
    <property type="entry name" value="DnaJ_bact"/>
    <property type="match status" value="1"/>
</dbReference>
<dbReference type="SMART" id="SM00271">
    <property type="entry name" value="DnaJ"/>
    <property type="match status" value="1"/>
</dbReference>
<comment type="domain">
    <text evidence="12">The J domain is necessary and sufficient to stimulate DnaK ATPase activity. Zinc center 1 plays an important role in the autonomous, DnaK-independent chaperone activity of DnaJ. Zinc center 2 is essential for interaction with DnaK and for DnaJ activity.</text>
</comment>
<comment type="function">
    <text evidence="9 12">Participates actively in the response to hyperosmotic and heat shock by preventing the aggregation of stress-denatured proteins and by disaggregating proteins, also in an autonomous, DnaK-independent fashion. Unfolded proteins bind initially to DnaJ; upon interaction with the DnaJ-bound protein, DnaK hydrolyzes its bound ATP, resulting in the formation of a stable complex. GrpE releases ADP from DnaK; ATP binding to DnaK triggers the release of the substrate protein, thus completing the reaction cycle. Several rounds of ATP-dependent interactions between DnaJ, DnaK and GrpE are required for fully efficient folding. Also involved, together with DnaK and GrpE, in the DNA replication of plasmids through activation of initiation proteins.</text>
</comment>
<dbReference type="Pfam" id="PF00684">
    <property type="entry name" value="DnaJ_CXXCXGXG"/>
    <property type="match status" value="1"/>
</dbReference>
<evidence type="ECO:0000313" key="17">
    <source>
        <dbReference type="Proteomes" id="UP000233256"/>
    </source>
</evidence>
<evidence type="ECO:0000256" key="1">
    <source>
        <dbReference type="ARBA" id="ARBA00022490"/>
    </source>
</evidence>
<feature type="binding site" evidence="12">
    <location>
        <position position="170"/>
    </location>
    <ligand>
        <name>Zn(2+)</name>
        <dbReference type="ChEBI" id="CHEBI:29105"/>
        <label>2</label>
    </ligand>
</feature>
<dbReference type="PANTHER" id="PTHR43096">
    <property type="entry name" value="DNAJ HOMOLOG 1, MITOCHONDRIAL-RELATED"/>
    <property type="match status" value="1"/>
</dbReference>
<feature type="zinc finger region" description="CR-type" evidence="13">
    <location>
        <begin position="137"/>
        <end position="215"/>
    </location>
</feature>
<dbReference type="Gene3D" id="2.60.260.20">
    <property type="entry name" value="Urease metallochaperone UreE, N-terminal domain"/>
    <property type="match status" value="2"/>
</dbReference>
<organism evidence="16 17">
    <name type="scientific">Candidatus Wallbacteria bacterium HGW-Wallbacteria-1</name>
    <dbReference type="NCBI Taxonomy" id="2013854"/>
    <lineage>
        <taxon>Bacteria</taxon>
        <taxon>Candidatus Walliibacteriota</taxon>
    </lineage>
</organism>
<dbReference type="SUPFAM" id="SSF49493">
    <property type="entry name" value="HSP40/DnaJ peptide-binding domain"/>
    <property type="match status" value="2"/>
</dbReference>
<evidence type="ECO:0000256" key="6">
    <source>
        <dbReference type="ARBA" id="ARBA00022833"/>
    </source>
</evidence>
<reference evidence="16 17" key="1">
    <citation type="journal article" date="2017" name="ISME J.">
        <title>Potential for microbial H2 and metal transformations associated with novel bacteria and archaea in deep terrestrial subsurface sediments.</title>
        <authorList>
            <person name="Hernsdorf A.W."/>
            <person name="Amano Y."/>
            <person name="Miyakawa K."/>
            <person name="Ise K."/>
            <person name="Suzuki Y."/>
            <person name="Anantharaman K."/>
            <person name="Probst A."/>
            <person name="Burstein D."/>
            <person name="Thomas B.C."/>
            <person name="Banfield J.F."/>
        </authorList>
    </citation>
    <scope>NUCLEOTIDE SEQUENCE [LARGE SCALE GENOMIC DNA]</scope>
    <source>
        <strain evidence="16">HGW-Wallbacteria-1</strain>
    </source>
</reference>
<dbReference type="Gene3D" id="1.10.287.110">
    <property type="entry name" value="DnaJ domain"/>
    <property type="match status" value="1"/>
</dbReference>
<protein>
    <recommendedName>
        <fullName evidence="11 12">Chaperone protein DnaJ</fullName>
    </recommendedName>
</protein>
<evidence type="ECO:0000313" key="16">
    <source>
        <dbReference type="EMBL" id="PKK92192.1"/>
    </source>
</evidence>
<feature type="binding site" evidence="12">
    <location>
        <position position="203"/>
    </location>
    <ligand>
        <name>Zn(2+)</name>
        <dbReference type="ChEBI" id="CHEBI:29105"/>
        <label>1</label>
    </ligand>
</feature>
<dbReference type="InterPro" id="IPR002939">
    <property type="entry name" value="DnaJ_C"/>
</dbReference>
<dbReference type="PROSITE" id="PS51188">
    <property type="entry name" value="ZF_CR"/>
    <property type="match status" value="1"/>
</dbReference>
<dbReference type="InterPro" id="IPR008971">
    <property type="entry name" value="HSP40/DnaJ_pept-bd"/>
</dbReference>
<feature type="domain" description="J" evidence="14">
    <location>
        <begin position="5"/>
        <end position="70"/>
    </location>
</feature>
<dbReference type="CDD" id="cd10747">
    <property type="entry name" value="DnaJ_C"/>
    <property type="match status" value="1"/>
</dbReference>
<evidence type="ECO:0000256" key="11">
    <source>
        <dbReference type="ARBA" id="ARBA00067609"/>
    </source>
</evidence>
<accession>A0A2N1PV71</accession>
<dbReference type="EMBL" id="PGXC01000001">
    <property type="protein sequence ID" value="PKK92192.1"/>
    <property type="molecule type" value="Genomic_DNA"/>
</dbReference>
<comment type="cofactor">
    <cofactor evidence="12">
        <name>Zn(2+)</name>
        <dbReference type="ChEBI" id="CHEBI:29105"/>
    </cofactor>
    <text evidence="12">Binds 2 Zn(2+) ions per monomer.</text>
</comment>
<dbReference type="Gene3D" id="2.10.230.10">
    <property type="entry name" value="Heat shock protein DnaJ, cysteine-rich domain"/>
    <property type="match status" value="1"/>
</dbReference>
<sequence length="376" mass="40873">MAKRDYYETLEIPKNASPAEIKKAYRKLAIKFHPDKNPGNKEAEEKFKELTEAYSVLTDPQKRSQYDKFGHAAFGQGPGGFQGFEGGFGDFGDIFGDLGDIFGDVFGSRKKSAPPRHSRGSDLKYNLAISFEDSIFGTEKEISIRRMDQCRECGGSGAAPGTHPVQCPECKGKGKTMHSQGFFSISNACAKCNGSGQVVNNPCTSCRGNGKTQLVRTIKVKIPQGVQTGDKLRVKSEGEPGPGGKSRGDLFVVINVESHPVFSREGNDIHCEVPLEVSTALLGGKIEVPTLTGQAKLSIPAGTQHGQLFRLRGGGVSPPNSYIKGDQLVRVLIEIPRNLSANQSEELKQVFSTITANSYPEVENFKRKVSDNWKVS</sequence>
<name>A0A2N1PV71_9BACT</name>
<dbReference type="FunFam" id="1.10.287.110:FF:000034">
    <property type="entry name" value="Chaperone protein DnaJ"/>
    <property type="match status" value="1"/>
</dbReference>
<dbReference type="PROSITE" id="PS00636">
    <property type="entry name" value="DNAJ_1"/>
    <property type="match status" value="1"/>
</dbReference>
<dbReference type="GO" id="GO:0009408">
    <property type="term" value="P:response to heat"/>
    <property type="evidence" value="ECO:0007669"/>
    <property type="project" value="InterPro"/>
</dbReference>
<dbReference type="SUPFAM" id="SSF57938">
    <property type="entry name" value="DnaJ/Hsp40 cysteine-rich domain"/>
    <property type="match status" value="1"/>
</dbReference>
<keyword evidence="5 12" id="KW-0863">Zinc-finger</keyword>
<dbReference type="FunFam" id="2.60.260.20:FF:000005">
    <property type="entry name" value="Chaperone protein dnaJ 1, mitochondrial"/>
    <property type="match status" value="1"/>
</dbReference>
<gene>
    <name evidence="12 16" type="primary">dnaJ</name>
    <name evidence="16" type="ORF">CVV64_01925</name>
</gene>
<evidence type="ECO:0000256" key="10">
    <source>
        <dbReference type="ARBA" id="ARBA00061004"/>
    </source>
</evidence>
<dbReference type="PROSITE" id="PS50076">
    <property type="entry name" value="DNAJ_2"/>
    <property type="match status" value="1"/>
</dbReference>
<dbReference type="InterPro" id="IPR001305">
    <property type="entry name" value="HSP_DnaJ_Cys-rich_dom"/>
</dbReference>
<evidence type="ECO:0000256" key="5">
    <source>
        <dbReference type="ARBA" id="ARBA00022771"/>
    </source>
</evidence>
<evidence type="ECO:0000256" key="13">
    <source>
        <dbReference type="PROSITE-ProRule" id="PRU00546"/>
    </source>
</evidence>
<feature type="binding site" evidence="12">
    <location>
        <position position="167"/>
    </location>
    <ligand>
        <name>Zn(2+)</name>
        <dbReference type="ChEBI" id="CHEBI:29105"/>
        <label>2</label>
    </ligand>
</feature>
<comment type="similarity">
    <text evidence="10 12">Belongs to the DnaJ family.</text>
</comment>
<dbReference type="GO" id="GO:0051082">
    <property type="term" value="F:unfolded protein binding"/>
    <property type="evidence" value="ECO:0007669"/>
    <property type="project" value="UniProtKB-UniRule"/>
</dbReference>
<dbReference type="PRINTS" id="PR00625">
    <property type="entry name" value="JDOMAIN"/>
</dbReference>
<evidence type="ECO:0000256" key="4">
    <source>
        <dbReference type="ARBA" id="ARBA00022737"/>
    </source>
</evidence>
<dbReference type="InterPro" id="IPR001623">
    <property type="entry name" value="DnaJ_domain"/>
</dbReference>
<dbReference type="GO" id="GO:0005524">
    <property type="term" value="F:ATP binding"/>
    <property type="evidence" value="ECO:0007669"/>
    <property type="project" value="InterPro"/>
</dbReference>
<dbReference type="FunFam" id="2.10.230.10:FF:000002">
    <property type="entry name" value="Molecular chaperone DnaJ"/>
    <property type="match status" value="1"/>
</dbReference>
<feature type="domain" description="CR-type" evidence="15">
    <location>
        <begin position="137"/>
        <end position="215"/>
    </location>
</feature>
<evidence type="ECO:0000256" key="3">
    <source>
        <dbReference type="ARBA" id="ARBA00022723"/>
    </source>
</evidence>
<evidence type="ECO:0000256" key="8">
    <source>
        <dbReference type="ARBA" id="ARBA00023186"/>
    </source>
</evidence>
<evidence type="ECO:0000256" key="12">
    <source>
        <dbReference type="HAMAP-Rule" id="MF_01152"/>
    </source>
</evidence>
<keyword evidence="6 12" id="KW-0862">Zinc</keyword>
<dbReference type="PANTHER" id="PTHR43096:SF48">
    <property type="entry name" value="CHAPERONE PROTEIN DNAJ"/>
    <property type="match status" value="1"/>
</dbReference>
<dbReference type="GO" id="GO:0031072">
    <property type="term" value="F:heat shock protein binding"/>
    <property type="evidence" value="ECO:0007669"/>
    <property type="project" value="InterPro"/>
</dbReference>
<dbReference type="Pfam" id="PF01556">
    <property type="entry name" value="DnaJ_C"/>
    <property type="match status" value="1"/>
</dbReference>
<comment type="caution">
    <text evidence="16">The sequence shown here is derived from an EMBL/GenBank/DDBJ whole genome shotgun (WGS) entry which is preliminary data.</text>
</comment>